<keyword evidence="1" id="KW-0732">Signal</keyword>
<comment type="caution">
    <text evidence="4">The sequence shown here is derived from an EMBL/GenBank/DDBJ whole genome shotgun (WGS) entry which is preliminary data.</text>
</comment>
<evidence type="ECO:0000313" key="5">
    <source>
        <dbReference type="Proteomes" id="UP001268651"/>
    </source>
</evidence>
<feature type="chain" id="PRO_5047140594" evidence="1">
    <location>
        <begin position="21"/>
        <end position="698"/>
    </location>
</feature>
<dbReference type="InterPro" id="IPR007863">
    <property type="entry name" value="Peptidase_M16_C"/>
</dbReference>
<sequence length="698" mass="78201">MNTKILTFVCVFLISIGLQAQLDRTKAPESGPAPKIKLQKPVEFTLSNGLKVMVIENHKLPRVSYGLTIDNIPAVEGDKKGISILLAALLGNGTTSITKDDFNEEIDFLGANLNFSASEAFASGLSKYSERMLELLADATMNPLFDEAELNKERVRQIEGLKAGEKSVDVVARRVALALAYGTHHPGGEFETEESLNNVTLDDIKEFYKKSFNSENAYLVVIGDVDATTIEKQVKKYFGSWENTAGYEANKMPIENPNVENTQINFIDMPNAVQSNVSVMNTTKFKMSDPDYHAVLIANHILGGGGNGYLFKNLREKHGYTYGAYSGINDNKYVSRFRASAKVRNMVTDSSVVQILNELKRIRTMDVDPQDLFEAKAEYLGFFVLALENPQTISQYALNIKLNNLPEDFYENYLEKINAVTVEDIKRVANKHFKVDNARIVVVGKGSDVLENLEKIGIPIKYFDQYANPVEKPVFSKPIPEGVTAQTVLDNYLSAIGGKDKAETVKTILTNAQVKIEGAPFEPTAEIKQMFPNKESLEMSVEGYGVIFKQKYNGETGYTEQQGERKAFSDKDLNERKSGYSIFPELYYHIENLNLESIVSIDENDVYKIKISIDGKDTYRYYDIKTGLLLRTETTSYPIDSNEESQSQAIILIVDYGDYKLVNDVLYPHQTYISGPQSFNFNISNIIINEGVTDTDFD</sequence>
<dbReference type="Gene3D" id="3.30.830.10">
    <property type="entry name" value="Metalloenzyme, LuxS/M16 peptidase-like"/>
    <property type="match status" value="2"/>
</dbReference>
<protein>
    <submittedName>
        <fullName evidence="4">Pitrilysin family protein</fullName>
    </submittedName>
</protein>
<dbReference type="EMBL" id="JAWHTF010000001">
    <property type="protein sequence ID" value="MDU8884927.1"/>
    <property type="molecule type" value="Genomic_DNA"/>
</dbReference>
<feature type="domain" description="Peptidase M16 N-terminal" evidence="2">
    <location>
        <begin position="52"/>
        <end position="168"/>
    </location>
</feature>
<organism evidence="4 5">
    <name type="scientific">Gilvirhabdus luticola</name>
    <dbReference type="NCBI Taxonomy" id="3079858"/>
    <lineage>
        <taxon>Bacteria</taxon>
        <taxon>Pseudomonadati</taxon>
        <taxon>Bacteroidota</taxon>
        <taxon>Flavobacteriia</taxon>
        <taxon>Flavobacteriales</taxon>
        <taxon>Flavobacteriaceae</taxon>
        <taxon>Gilvirhabdus</taxon>
    </lineage>
</organism>
<name>A0ABU3U3D6_9FLAO</name>
<accession>A0ABU3U3D6</accession>
<evidence type="ECO:0000259" key="3">
    <source>
        <dbReference type="Pfam" id="PF05193"/>
    </source>
</evidence>
<feature type="domain" description="Peptidase M16 C-terminal" evidence="3">
    <location>
        <begin position="198"/>
        <end position="378"/>
    </location>
</feature>
<gene>
    <name evidence="4" type="ORF">RXV94_02060</name>
</gene>
<dbReference type="Pfam" id="PF00675">
    <property type="entry name" value="Peptidase_M16"/>
    <property type="match status" value="1"/>
</dbReference>
<evidence type="ECO:0000259" key="2">
    <source>
        <dbReference type="Pfam" id="PF00675"/>
    </source>
</evidence>
<dbReference type="InterPro" id="IPR011249">
    <property type="entry name" value="Metalloenz_LuxS/M16"/>
</dbReference>
<dbReference type="Proteomes" id="UP001268651">
    <property type="component" value="Unassembled WGS sequence"/>
</dbReference>
<evidence type="ECO:0000313" key="4">
    <source>
        <dbReference type="EMBL" id="MDU8884927.1"/>
    </source>
</evidence>
<proteinExistence type="predicted"/>
<feature type="signal peptide" evidence="1">
    <location>
        <begin position="1"/>
        <end position="20"/>
    </location>
</feature>
<keyword evidence="5" id="KW-1185">Reference proteome</keyword>
<dbReference type="Pfam" id="PF05193">
    <property type="entry name" value="Peptidase_M16_C"/>
    <property type="match status" value="1"/>
</dbReference>
<dbReference type="PANTHER" id="PTHR11851">
    <property type="entry name" value="METALLOPROTEASE"/>
    <property type="match status" value="1"/>
</dbReference>
<dbReference type="RefSeq" id="WP_316660728.1">
    <property type="nucleotide sequence ID" value="NZ_JAWHTF010000001.1"/>
</dbReference>
<dbReference type="InterPro" id="IPR050361">
    <property type="entry name" value="MPP/UQCRC_Complex"/>
</dbReference>
<dbReference type="InterPro" id="IPR011765">
    <property type="entry name" value="Pept_M16_N"/>
</dbReference>
<dbReference type="SUPFAM" id="SSF63411">
    <property type="entry name" value="LuxS/MPP-like metallohydrolase"/>
    <property type="match status" value="2"/>
</dbReference>
<evidence type="ECO:0000256" key="1">
    <source>
        <dbReference type="SAM" id="SignalP"/>
    </source>
</evidence>
<reference evidence="4 5" key="1">
    <citation type="submission" date="2023-10" db="EMBL/GenBank/DDBJ databases">
        <title>Marimonas sp. nov. isolated from tidal mud flat.</title>
        <authorList>
            <person name="Jaincy N.J."/>
            <person name="Srinivasan S."/>
            <person name="Lee S.-S."/>
        </authorList>
    </citation>
    <scope>NUCLEOTIDE SEQUENCE [LARGE SCALE GENOMIC DNA]</scope>
    <source>
        <strain evidence="4 5">MJ-SS3</strain>
    </source>
</reference>